<evidence type="ECO:0000313" key="1">
    <source>
        <dbReference type="EMBL" id="EEB34255.1"/>
    </source>
</evidence>
<name>B6WS97_9BACT</name>
<comment type="caution">
    <text evidence="1">The sequence shown here is derived from an EMBL/GenBank/DDBJ whole genome shotgun (WGS) entry which is preliminary data.</text>
</comment>
<evidence type="ECO:0000313" key="2">
    <source>
        <dbReference type="Proteomes" id="UP000003676"/>
    </source>
</evidence>
<organism evidence="1 2">
    <name type="scientific">Desulfovibrio piger ATCC 29098</name>
    <dbReference type="NCBI Taxonomy" id="411464"/>
    <lineage>
        <taxon>Bacteria</taxon>
        <taxon>Pseudomonadati</taxon>
        <taxon>Thermodesulfobacteriota</taxon>
        <taxon>Desulfovibrionia</taxon>
        <taxon>Desulfovibrionales</taxon>
        <taxon>Desulfovibrionaceae</taxon>
        <taxon>Desulfovibrio</taxon>
    </lineage>
</organism>
<dbReference type="EMBL" id="ABXU01000026">
    <property type="protein sequence ID" value="EEB34255.1"/>
    <property type="molecule type" value="Genomic_DNA"/>
</dbReference>
<accession>B6WS97</accession>
<reference evidence="1 2" key="2">
    <citation type="submission" date="2008-10" db="EMBL/GenBank/DDBJ databases">
        <authorList>
            <person name="Fulton L."/>
            <person name="Clifton S."/>
            <person name="Fulton B."/>
            <person name="Xu J."/>
            <person name="Minx P."/>
            <person name="Pepin K.H."/>
            <person name="Johnson M."/>
            <person name="Bhonagiri V."/>
            <person name="Nash W.E."/>
            <person name="Mardis E.R."/>
            <person name="Wilson R.K."/>
        </authorList>
    </citation>
    <scope>NUCLEOTIDE SEQUENCE [LARGE SCALE GENOMIC DNA]</scope>
    <source>
        <strain evidence="1 2">ATCC 29098</strain>
    </source>
</reference>
<gene>
    <name evidence="1" type="ORF">DESPIG_00944</name>
</gene>
<sequence length="121" mass="13082">MSTKISHFFQGACPGLLCKKWQALPGSDRHPCPQETPAHEHALTEAGIRRHSGPKIVQLPHTGSLAANILPVSLYRARVDRIRALSSDKGPFLCRKAHVPLHPSVTGARPAAGKDSRLSGR</sequence>
<proteinExistence type="predicted"/>
<protein>
    <submittedName>
        <fullName evidence="1">Uncharacterized protein</fullName>
    </submittedName>
</protein>
<dbReference type="HOGENOM" id="CLU_2034305_0_0_7"/>
<dbReference type="AlphaFoldDB" id="B6WS97"/>
<reference evidence="1 2" key="1">
    <citation type="submission" date="2008-10" db="EMBL/GenBank/DDBJ databases">
        <title>Draft genome sequence of Desulvovibrio piger (ATCC 29098).</title>
        <authorList>
            <person name="Sudarsanam P."/>
            <person name="Ley R."/>
            <person name="Guruge J."/>
            <person name="Turnbaugh P.J."/>
            <person name="Mahowald M."/>
            <person name="Liep D."/>
            <person name="Gordon J."/>
        </authorList>
    </citation>
    <scope>NUCLEOTIDE SEQUENCE [LARGE SCALE GENOMIC DNA]</scope>
    <source>
        <strain evidence="1 2">ATCC 29098</strain>
    </source>
</reference>
<dbReference type="Proteomes" id="UP000003676">
    <property type="component" value="Unassembled WGS sequence"/>
</dbReference>